<evidence type="ECO:0000313" key="1">
    <source>
        <dbReference type="EMBL" id="QNT69423.1"/>
    </source>
</evidence>
<accession>A0A7H1N137</accession>
<organism evidence="1 2">
    <name type="scientific">Defluviicoccus vanus</name>
    <dbReference type="NCBI Taxonomy" id="111831"/>
    <lineage>
        <taxon>Bacteria</taxon>
        <taxon>Pseudomonadati</taxon>
        <taxon>Pseudomonadota</taxon>
        <taxon>Alphaproteobacteria</taxon>
        <taxon>Rhodospirillales</taxon>
        <taxon>Rhodospirillaceae</taxon>
        <taxon>Defluviicoccus</taxon>
    </lineage>
</organism>
<proteinExistence type="predicted"/>
<gene>
    <name evidence="1" type="ORF">HQ394_08930</name>
</gene>
<evidence type="ECO:0000313" key="2">
    <source>
        <dbReference type="Proteomes" id="UP000516369"/>
    </source>
</evidence>
<sequence length="59" mass="6298">MDQAELAQLGVLLHSHSWQDSHDWARALGQLAGLSDSEMDTVLRAATETPGEEAVPALA</sequence>
<protein>
    <submittedName>
        <fullName evidence="1">Uncharacterized protein</fullName>
    </submittedName>
</protein>
<dbReference type="AlphaFoldDB" id="A0A7H1N137"/>
<dbReference type="EMBL" id="CP053923">
    <property type="protein sequence ID" value="QNT69423.1"/>
    <property type="molecule type" value="Genomic_DNA"/>
</dbReference>
<keyword evidence="2" id="KW-1185">Reference proteome</keyword>
<dbReference type="Proteomes" id="UP000516369">
    <property type="component" value="Chromosome"/>
</dbReference>
<dbReference type="RefSeq" id="WP_190262926.1">
    <property type="nucleotide sequence ID" value="NZ_CP053923.1"/>
</dbReference>
<dbReference type="KEGG" id="dvn:HQ394_08930"/>
<reference evidence="1 2" key="1">
    <citation type="submission" date="2020-05" db="EMBL/GenBank/DDBJ databases">
        <title>Complete closed genome sequence of Defluviicoccus vanus.</title>
        <authorList>
            <person name="Bessarab I."/>
            <person name="Arumugam K."/>
            <person name="Maszenan A.M."/>
            <person name="Seviour R.J."/>
            <person name="Williams R.B."/>
        </authorList>
    </citation>
    <scope>NUCLEOTIDE SEQUENCE [LARGE SCALE GENOMIC DNA]</scope>
    <source>
        <strain evidence="1 2">Ben 114</strain>
    </source>
</reference>
<name>A0A7H1N137_9PROT</name>